<proteinExistence type="predicted"/>
<feature type="region of interest" description="Disordered" evidence="1">
    <location>
        <begin position="134"/>
        <end position="199"/>
    </location>
</feature>
<feature type="region of interest" description="Disordered" evidence="1">
    <location>
        <begin position="95"/>
        <end position="120"/>
    </location>
</feature>
<dbReference type="Proteomes" id="UP000323000">
    <property type="component" value="Chromosome 1"/>
</dbReference>
<evidence type="ECO:0000313" key="3">
    <source>
        <dbReference type="EMBL" id="TXG71428.1"/>
    </source>
</evidence>
<organism evidence="3 4">
    <name type="scientific">Acer yangbiense</name>
    <dbReference type="NCBI Taxonomy" id="1000413"/>
    <lineage>
        <taxon>Eukaryota</taxon>
        <taxon>Viridiplantae</taxon>
        <taxon>Streptophyta</taxon>
        <taxon>Embryophyta</taxon>
        <taxon>Tracheophyta</taxon>
        <taxon>Spermatophyta</taxon>
        <taxon>Magnoliopsida</taxon>
        <taxon>eudicotyledons</taxon>
        <taxon>Gunneridae</taxon>
        <taxon>Pentapetalae</taxon>
        <taxon>rosids</taxon>
        <taxon>malvids</taxon>
        <taxon>Sapindales</taxon>
        <taxon>Sapindaceae</taxon>
        <taxon>Hippocastanoideae</taxon>
        <taxon>Acereae</taxon>
        <taxon>Acer</taxon>
    </lineage>
</organism>
<name>A0A5C7IQQ7_9ROSI</name>
<dbReference type="OrthoDB" id="445677at2759"/>
<keyword evidence="4" id="KW-1185">Reference proteome</keyword>
<sequence length="359" mass="38641">MATTSGVEIGAPGNGIDKYGISIDSVKEVASGSSSESQPKDIEMKTPAEDIWEQMNKGISNKTPKSFLNKCSPTVNKTSSKMSNNWITYLGLAPKETGSLGQDAPQSEPSGMQNGTSDDDKKIAAMWEEMNKGVPKRTFKSFSSKPSSAANRTSQTNWMKYLGSAPTKRDSLGEDGPSGVQNDILPQKIPSIEQNDTSDEAKRLAAAALSAVREVAAAAGRGKVEITEVRDFAGKEIEYKKLIDADSKEASEMAKAPAPSAVDAMLEQIKKKPKLSVLDKTKQDWGEFKEEKKLEEELDAYKKSSNQYLDKENKGVEDLGDVIREGGGAFAKGLFRGVTGILTKPLEGAKTSGVEGFVQ</sequence>
<protein>
    <recommendedName>
        <fullName evidence="2">BCNT-C domain-containing protein</fullName>
    </recommendedName>
</protein>
<reference evidence="4" key="1">
    <citation type="journal article" date="2019" name="Gigascience">
        <title>De novo genome assembly of the endangered Acer yangbiense, a plant species with extremely small populations endemic to Yunnan Province, China.</title>
        <authorList>
            <person name="Yang J."/>
            <person name="Wariss H.M."/>
            <person name="Tao L."/>
            <person name="Zhang R."/>
            <person name="Yun Q."/>
            <person name="Hollingsworth P."/>
            <person name="Dao Z."/>
            <person name="Luo G."/>
            <person name="Guo H."/>
            <person name="Ma Y."/>
            <person name="Sun W."/>
        </authorList>
    </citation>
    <scope>NUCLEOTIDE SEQUENCE [LARGE SCALE GENOMIC DNA]</scope>
    <source>
        <strain evidence="4">cv. Malutang</strain>
    </source>
</reference>
<feature type="domain" description="BCNT-C" evidence="2">
    <location>
        <begin position="256"/>
        <end position="336"/>
    </location>
</feature>
<dbReference type="Pfam" id="PF07572">
    <property type="entry name" value="BCNT"/>
    <property type="match status" value="1"/>
</dbReference>
<dbReference type="PROSITE" id="PS51279">
    <property type="entry name" value="BCNT_C"/>
    <property type="match status" value="1"/>
</dbReference>
<dbReference type="EMBL" id="VAHF01000001">
    <property type="protein sequence ID" value="TXG71428.1"/>
    <property type="molecule type" value="Genomic_DNA"/>
</dbReference>
<feature type="compositionally biased region" description="Low complexity" evidence="1">
    <location>
        <begin position="140"/>
        <end position="150"/>
    </location>
</feature>
<dbReference type="PANTHER" id="PTHR48407:SF1">
    <property type="entry name" value="CRANIOFACIAL DEVELOPMENT PROTEIN 1"/>
    <property type="match status" value="1"/>
</dbReference>
<dbReference type="PANTHER" id="PTHR48407">
    <property type="entry name" value="CRANIOFACIAL DEVELOPMENT PROTEIN 1"/>
    <property type="match status" value="1"/>
</dbReference>
<comment type="caution">
    <text evidence="3">The sequence shown here is derived from an EMBL/GenBank/DDBJ whole genome shotgun (WGS) entry which is preliminary data.</text>
</comment>
<feature type="compositionally biased region" description="Basic and acidic residues" evidence="1">
    <location>
        <begin position="38"/>
        <end position="48"/>
    </location>
</feature>
<feature type="compositionally biased region" description="Polar residues" evidence="1">
    <location>
        <begin position="104"/>
        <end position="116"/>
    </location>
</feature>
<gene>
    <name evidence="3" type="ORF">EZV62_000007</name>
</gene>
<feature type="region of interest" description="Disordered" evidence="1">
    <location>
        <begin position="27"/>
        <end position="80"/>
    </location>
</feature>
<dbReference type="AlphaFoldDB" id="A0A5C7IQQ7"/>
<evidence type="ECO:0000256" key="1">
    <source>
        <dbReference type="SAM" id="MobiDB-lite"/>
    </source>
</evidence>
<feature type="compositionally biased region" description="Polar residues" evidence="1">
    <location>
        <begin position="57"/>
        <end position="80"/>
    </location>
</feature>
<dbReference type="InterPro" id="IPR027124">
    <property type="entry name" value="Swc5/CFDP1/2"/>
</dbReference>
<dbReference type="InterPro" id="IPR011421">
    <property type="entry name" value="BCNT-C"/>
</dbReference>
<evidence type="ECO:0000259" key="2">
    <source>
        <dbReference type="PROSITE" id="PS51279"/>
    </source>
</evidence>
<accession>A0A5C7IQQ7</accession>
<evidence type="ECO:0000313" key="4">
    <source>
        <dbReference type="Proteomes" id="UP000323000"/>
    </source>
</evidence>